<feature type="signal peptide" evidence="2">
    <location>
        <begin position="1"/>
        <end position="28"/>
    </location>
</feature>
<dbReference type="SUPFAM" id="SSF53474">
    <property type="entry name" value="alpha/beta-Hydrolases"/>
    <property type="match status" value="1"/>
</dbReference>
<organism evidence="4 5">
    <name type="scientific">Moraxella lacunata</name>
    <dbReference type="NCBI Taxonomy" id="477"/>
    <lineage>
        <taxon>Bacteria</taxon>
        <taxon>Pseudomonadati</taxon>
        <taxon>Pseudomonadota</taxon>
        <taxon>Gammaproteobacteria</taxon>
        <taxon>Moraxellales</taxon>
        <taxon>Moraxellaceae</taxon>
        <taxon>Moraxella</taxon>
    </lineage>
</organism>
<evidence type="ECO:0000256" key="2">
    <source>
        <dbReference type="SAM" id="SignalP"/>
    </source>
</evidence>
<feature type="compositionally biased region" description="Low complexity" evidence="1">
    <location>
        <begin position="27"/>
        <end position="48"/>
    </location>
</feature>
<evidence type="ECO:0000259" key="3">
    <source>
        <dbReference type="Pfam" id="PF20434"/>
    </source>
</evidence>
<dbReference type="Proteomes" id="UP000254437">
    <property type="component" value="Unassembled WGS sequence"/>
</dbReference>
<dbReference type="InterPro" id="IPR029058">
    <property type="entry name" value="AB_hydrolase_fold"/>
</dbReference>
<dbReference type="Gene3D" id="3.40.50.1820">
    <property type="entry name" value="alpha/beta hydrolase"/>
    <property type="match status" value="1"/>
</dbReference>
<dbReference type="InterPro" id="IPR049492">
    <property type="entry name" value="BD-FAE-like_dom"/>
</dbReference>
<feature type="domain" description="BD-FAE-like" evidence="3">
    <location>
        <begin position="154"/>
        <end position="283"/>
    </location>
</feature>
<evidence type="ECO:0000313" key="5">
    <source>
        <dbReference type="Proteomes" id="UP000254437"/>
    </source>
</evidence>
<evidence type="ECO:0000256" key="1">
    <source>
        <dbReference type="SAM" id="MobiDB-lite"/>
    </source>
</evidence>
<proteinExistence type="predicted"/>
<dbReference type="InterPro" id="IPR048124">
    <property type="entry name" value="Tannase_B"/>
</dbReference>
<dbReference type="Pfam" id="PF20434">
    <property type="entry name" value="BD-FAE"/>
    <property type="match status" value="1"/>
</dbReference>
<name>A0A378TT86_MORLA</name>
<dbReference type="AlphaFoldDB" id="A0A378TT86"/>
<dbReference type="PROSITE" id="PS51257">
    <property type="entry name" value="PROKAR_LIPOPROTEIN"/>
    <property type="match status" value="1"/>
</dbReference>
<feature type="region of interest" description="Disordered" evidence="1">
    <location>
        <begin position="25"/>
        <end position="58"/>
    </location>
</feature>
<gene>
    <name evidence="4" type="ORF">NCTC10359_02482</name>
</gene>
<dbReference type="NCBIfam" id="NF041556">
    <property type="entry name" value="tannase_B"/>
    <property type="match status" value="1"/>
</dbReference>
<evidence type="ECO:0000313" key="4">
    <source>
        <dbReference type="EMBL" id="STZ64038.1"/>
    </source>
</evidence>
<keyword evidence="2" id="KW-0732">Signal</keyword>
<dbReference type="RefSeq" id="WP_220186753.1">
    <property type="nucleotide sequence ID" value="NZ_UGQU01000003.1"/>
</dbReference>
<sequence>MKSKTPKTLTALALSLALVACQSPSVQDTNTQKQTSQTTTPTQSTGTSPMQKPNPLKDVPFANQTANGFDLNFDPSRFVQKTAEVDGQTVAYRAVEKIVYVANPVEAEYQTINFYVPEAYFNGGSINGYTKDTAPIFLPNAVGGYMPAMASSAETKGMGGKTSTILQALKHGLVVASVGARGRTLGTDGNYTGKAPAVIVDLKAAVRYLHANDRKMAGDANKIISNGTSAGGAMSALLGASSGSRDYEPYLKALGAAQASDKIFAVLAYCPITNLENADMAYEWEFGNLKDYERIDMSRLTAQSYNDRSQPMPKITGTLSDKEVAVSNQLKQAFPSYLNSLKLKDEQGKALTLDNNGNGSFKDFIAERIIASANKAIAEGQDLSQVSYLTLQNGKAVGVDFDGYVAHKKRMKSPPAFDALDLSAGENNLFGDKTTNNKHFTNFALKHSNANGQMADKHIVHLMNAMNYVNNPNSAQHWRIRAGTADYDTSHAISAILTAKLRMNGKSVDYHLPWGVPHSGDYDLNELFEWIDGIAKK</sequence>
<dbReference type="EMBL" id="UGQU01000003">
    <property type="protein sequence ID" value="STZ64038.1"/>
    <property type="molecule type" value="Genomic_DNA"/>
</dbReference>
<accession>A0A378TT86</accession>
<protein>
    <recommendedName>
        <fullName evidence="3">BD-FAE-like domain-containing protein</fullName>
    </recommendedName>
</protein>
<reference evidence="4 5" key="1">
    <citation type="submission" date="2018-06" db="EMBL/GenBank/DDBJ databases">
        <authorList>
            <consortium name="Pathogen Informatics"/>
            <person name="Doyle S."/>
        </authorList>
    </citation>
    <scope>NUCLEOTIDE SEQUENCE [LARGE SCALE GENOMIC DNA]</scope>
    <source>
        <strain evidence="4 5">NCTC10359</strain>
    </source>
</reference>
<feature type="chain" id="PRO_5016673547" description="BD-FAE-like domain-containing protein" evidence="2">
    <location>
        <begin position="29"/>
        <end position="537"/>
    </location>
</feature>